<gene>
    <name evidence="3" type="ORF">HNR73_000084</name>
</gene>
<comment type="caution">
    <text evidence="3">The sequence shown here is derived from an EMBL/GenBank/DDBJ whole genome shotgun (WGS) entry which is preliminary data.</text>
</comment>
<sequence length="204" mass="23100">MGFAEWVQVVSVAGLICALLISHLQNRNTARQAREAADQTRAARQALERTGYQGFMRAQADWRSFTYVRDPELLRWHLQIRGYPVDTDEANRRTLYVLLKLDVHEESFLSRRSGLLDDDIWVPWQRVLDADLRVPEFISLWSFARPFYAQSFVDHVDKIFDHQAAVEAVDTAESHSLPANGQFAPSLAEPPAPEGVPPPESSAA</sequence>
<feature type="compositionally biased region" description="Pro residues" evidence="1">
    <location>
        <begin position="188"/>
        <end position="204"/>
    </location>
</feature>
<keyword evidence="2" id="KW-0472">Membrane</keyword>
<feature type="region of interest" description="Disordered" evidence="1">
    <location>
        <begin position="178"/>
        <end position="204"/>
    </location>
</feature>
<evidence type="ECO:0000313" key="3">
    <source>
        <dbReference type="EMBL" id="MBB6032242.1"/>
    </source>
</evidence>
<dbReference type="RefSeq" id="WP_184785170.1">
    <property type="nucleotide sequence ID" value="NZ_BONT01000062.1"/>
</dbReference>
<evidence type="ECO:0000256" key="1">
    <source>
        <dbReference type="SAM" id="MobiDB-lite"/>
    </source>
</evidence>
<dbReference type="Proteomes" id="UP000548476">
    <property type="component" value="Unassembled WGS sequence"/>
</dbReference>
<keyword evidence="4" id="KW-1185">Reference proteome</keyword>
<organism evidence="3 4">
    <name type="scientific">Phytomonospora endophytica</name>
    <dbReference type="NCBI Taxonomy" id="714109"/>
    <lineage>
        <taxon>Bacteria</taxon>
        <taxon>Bacillati</taxon>
        <taxon>Actinomycetota</taxon>
        <taxon>Actinomycetes</taxon>
        <taxon>Micromonosporales</taxon>
        <taxon>Micromonosporaceae</taxon>
        <taxon>Phytomonospora</taxon>
    </lineage>
</organism>
<evidence type="ECO:0000313" key="4">
    <source>
        <dbReference type="Proteomes" id="UP000548476"/>
    </source>
</evidence>
<name>A0A841FF99_9ACTN</name>
<feature type="transmembrane region" description="Helical" evidence="2">
    <location>
        <begin position="6"/>
        <end position="24"/>
    </location>
</feature>
<proteinExistence type="predicted"/>
<accession>A0A841FF99</accession>
<protein>
    <submittedName>
        <fullName evidence="3">Uncharacterized protein</fullName>
    </submittedName>
</protein>
<keyword evidence="2" id="KW-1133">Transmembrane helix</keyword>
<keyword evidence="2" id="KW-0812">Transmembrane</keyword>
<dbReference type="EMBL" id="JACHGT010000001">
    <property type="protein sequence ID" value="MBB6032242.1"/>
    <property type="molecule type" value="Genomic_DNA"/>
</dbReference>
<evidence type="ECO:0000256" key="2">
    <source>
        <dbReference type="SAM" id="Phobius"/>
    </source>
</evidence>
<dbReference type="AlphaFoldDB" id="A0A841FF99"/>
<reference evidence="3 4" key="1">
    <citation type="submission" date="2020-08" db="EMBL/GenBank/DDBJ databases">
        <title>Genomic Encyclopedia of Type Strains, Phase IV (KMG-IV): sequencing the most valuable type-strain genomes for metagenomic binning, comparative biology and taxonomic classification.</title>
        <authorList>
            <person name="Goeker M."/>
        </authorList>
    </citation>
    <scope>NUCLEOTIDE SEQUENCE [LARGE SCALE GENOMIC DNA]</scope>
    <source>
        <strain evidence="3 4">YIM 65646</strain>
    </source>
</reference>